<dbReference type="Proteomes" id="UP001589833">
    <property type="component" value="Unassembled WGS sequence"/>
</dbReference>
<dbReference type="SUPFAM" id="SSF46785">
    <property type="entry name" value="Winged helix' DNA-binding domain"/>
    <property type="match status" value="1"/>
</dbReference>
<comment type="caution">
    <text evidence="5">The sequence shown here is derived from an EMBL/GenBank/DDBJ whole genome shotgun (WGS) entry which is preliminary data.</text>
</comment>
<dbReference type="EMBL" id="JBHLTR010000054">
    <property type="protein sequence ID" value="MFC0561181.1"/>
    <property type="molecule type" value="Genomic_DNA"/>
</dbReference>
<accession>A0ABV6NK77</accession>
<comment type="similarity">
    <text evidence="4">Belongs to the GbsR family.</text>
</comment>
<keyword evidence="6" id="KW-1185">Reference proteome</keyword>
<reference evidence="5 6" key="1">
    <citation type="submission" date="2024-09" db="EMBL/GenBank/DDBJ databases">
        <authorList>
            <person name="Sun Q."/>
            <person name="Mori K."/>
        </authorList>
    </citation>
    <scope>NUCLEOTIDE SEQUENCE [LARGE SCALE GENOMIC DNA]</scope>
    <source>
        <strain evidence="5 6">NCAIM B.02301</strain>
    </source>
</reference>
<keyword evidence="1 4" id="KW-0805">Transcription regulation</keyword>
<name>A0ABV6NK77_9BACI</name>
<dbReference type="InterPro" id="IPR026282">
    <property type="entry name" value="MJ1563"/>
</dbReference>
<organism evidence="5 6">
    <name type="scientific">Halalkalibacter alkalisediminis</name>
    <dbReference type="NCBI Taxonomy" id="935616"/>
    <lineage>
        <taxon>Bacteria</taxon>
        <taxon>Bacillati</taxon>
        <taxon>Bacillota</taxon>
        <taxon>Bacilli</taxon>
        <taxon>Bacillales</taxon>
        <taxon>Bacillaceae</taxon>
        <taxon>Halalkalibacter</taxon>
    </lineage>
</organism>
<sequence length="190" mass="22366">MNRKSQGSDGVDENEKLEKTRARFIDSMAQNMNLYGITPSVGRLYGLLYYSEEPMTLDCMKDELGMSKTSMSTSVRQLQELNMVEKVWKKGTRKDLYTSVDDWYETFADLFSIKWRNGITLNMTTIHKCLKELDELLEDEQTSIETKEAVKIDKEKLMYALEYYDWLNRFVDSIESKEIFDLIPKKKDTR</sequence>
<dbReference type="PIRSF" id="PIRSF006707">
    <property type="entry name" value="MJ1563"/>
    <property type="match status" value="1"/>
</dbReference>
<keyword evidence="3 4" id="KW-0804">Transcription</keyword>
<evidence type="ECO:0000313" key="6">
    <source>
        <dbReference type="Proteomes" id="UP001589833"/>
    </source>
</evidence>
<dbReference type="InterPro" id="IPR036390">
    <property type="entry name" value="WH_DNA-bd_sf"/>
</dbReference>
<evidence type="ECO:0000256" key="3">
    <source>
        <dbReference type="ARBA" id="ARBA00023163"/>
    </source>
</evidence>
<dbReference type="PANTHER" id="PTHR38465:SF1">
    <property type="entry name" value="HTH-TYPE TRANSCRIPTIONAL REGULATOR MJ1563-RELATED"/>
    <property type="match status" value="1"/>
</dbReference>
<evidence type="ECO:0000256" key="4">
    <source>
        <dbReference type="PIRNR" id="PIRNR006707"/>
    </source>
</evidence>
<keyword evidence="2 4" id="KW-0238">DNA-binding</keyword>
<dbReference type="PANTHER" id="PTHR38465">
    <property type="entry name" value="HTH-TYPE TRANSCRIPTIONAL REGULATOR MJ1563-RELATED"/>
    <property type="match status" value="1"/>
</dbReference>
<dbReference type="Gene3D" id="1.10.10.10">
    <property type="entry name" value="Winged helix-like DNA-binding domain superfamily/Winged helix DNA-binding domain"/>
    <property type="match status" value="1"/>
</dbReference>
<evidence type="ECO:0000256" key="1">
    <source>
        <dbReference type="ARBA" id="ARBA00023015"/>
    </source>
</evidence>
<proteinExistence type="inferred from homology"/>
<evidence type="ECO:0000256" key="2">
    <source>
        <dbReference type="ARBA" id="ARBA00023125"/>
    </source>
</evidence>
<protein>
    <recommendedName>
        <fullName evidence="4">HTH-type transcriptional regulator</fullName>
    </recommendedName>
</protein>
<dbReference type="InterPro" id="IPR036388">
    <property type="entry name" value="WH-like_DNA-bd_sf"/>
</dbReference>
<dbReference type="InterPro" id="IPR052362">
    <property type="entry name" value="HTH-GbsR_regulator"/>
</dbReference>
<gene>
    <name evidence="5" type="ORF">ACFFH4_19730</name>
</gene>
<evidence type="ECO:0000313" key="5">
    <source>
        <dbReference type="EMBL" id="MFC0561181.1"/>
    </source>
</evidence>